<sequence length="88" mass="10035">MPSGRYEFPSSILSSLDDAAILYARSWLQLEQNLELRAKWVRVTRLAYRSAAHSHLCVRGKSSPILKKVIRSEHLPAVCPYRVINIAE</sequence>
<dbReference type="Proteomes" id="UP001054945">
    <property type="component" value="Unassembled WGS sequence"/>
</dbReference>
<proteinExistence type="predicted"/>
<dbReference type="AlphaFoldDB" id="A0AAV4MWD2"/>
<dbReference type="EMBL" id="BPLR01002656">
    <property type="protein sequence ID" value="GIX76275.1"/>
    <property type="molecule type" value="Genomic_DNA"/>
</dbReference>
<evidence type="ECO:0000313" key="1">
    <source>
        <dbReference type="EMBL" id="GIX76275.1"/>
    </source>
</evidence>
<evidence type="ECO:0000313" key="2">
    <source>
        <dbReference type="Proteomes" id="UP001054945"/>
    </source>
</evidence>
<comment type="caution">
    <text evidence="1">The sequence shown here is derived from an EMBL/GenBank/DDBJ whole genome shotgun (WGS) entry which is preliminary data.</text>
</comment>
<keyword evidence="2" id="KW-1185">Reference proteome</keyword>
<organism evidence="1 2">
    <name type="scientific">Caerostris extrusa</name>
    <name type="common">Bark spider</name>
    <name type="synonym">Caerostris bankana</name>
    <dbReference type="NCBI Taxonomy" id="172846"/>
    <lineage>
        <taxon>Eukaryota</taxon>
        <taxon>Metazoa</taxon>
        <taxon>Ecdysozoa</taxon>
        <taxon>Arthropoda</taxon>
        <taxon>Chelicerata</taxon>
        <taxon>Arachnida</taxon>
        <taxon>Araneae</taxon>
        <taxon>Araneomorphae</taxon>
        <taxon>Entelegynae</taxon>
        <taxon>Araneoidea</taxon>
        <taxon>Araneidae</taxon>
        <taxon>Caerostris</taxon>
    </lineage>
</organism>
<name>A0AAV4MWD2_CAEEX</name>
<gene>
    <name evidence="1" type="ORF">CEXT_406481</name>
</gene>
<protein>
    <submittedName>
        <fullName evidence="1">Uncharacterized protein</fullName>
    </submittedName>
</protein>
<reference evidence="1 2" key="1">
    <citation type="submission" date="2021-06" db="EMBL/GenBank/DDBJ databases">
        <title>Caerostris extrusa draft genome.</title>
        <authorList>
            <person name="Kono N."/>
            <person name="Arakawa K."/>
        </authorList>
    </citation>
    <scope>NUCLEOTIDE SEQUENCE [LARGE SCALE GENOMIC DNA]</scope>
</reference>
<accession>A0AAV4MWD2</accession>